<dbReference type="AlphaFoldDB" id="A0AAW0YTW2"/>
<keyword evidence="7 9" id="KW-0408">Iron</keyword>
<dbReference type="EMBL" id="JBCAWK010000010">
    <property type="protein sequence ID" value="KAK8847633.1"/>
    <property type="molecule type" value="Genomic_DNA"/>
</dbReference>
<dbReference type="PROSITE" id="PS00086">
    <property type="entry name" value="CYTOCHROME_P450"/>
    <property type="match status" value="1"/>
</dbReference>
<comment type="cofactor">
    <cofactor evidence="1 9">
        <name>heme</name>
        <dbReference type="ChEBI" id="CHEBI:30413"/>
    </cofactor>
</comment>
<dbReference type="InterPro" id="IPR036396">
    <property type="entry name" value="Cyt_P450_sf"/>
</dbReference>
<evidence type="ECO:0000313" key="13">
    <source>
        <dbReference type="Proteomes" id="UP001388673"/>
    </source>
</evidence>
<keyword evidence="8 10" id="KW-0503">Monooxygenase</keyword>
<evidence type="ECO:0000256" key="5">
    <source>
        <dbReference type="ARBA" id="ARBA00022723"/>
    </source>
</evidence>
<dbReference type="SUPFAM" id="SSF48264">
    <property type="entry name" value="Cytochrome P450"/>
    <property type="match status" value="2"/>
</dbReference>
<comment type="similarity">
    <text evidence="3 10">Belongs to the cytochrome P450 family.</text>
</comment>
<dbReference type="RefSeq" id="XP_066801151.1">
    <property type="nucleotide sequence ID" value="XM_066948583.1"/>
</dbReference>
<dbReference type="InterPro" id="IPR017972">
    <property type="entry name" value="Cyt_P450_CS"/>
</dbReference>
<keyword evidence="4 9" id="KW-0349">Heme</keyword>
<keyword evidence="5 9" id="KW-0479">Metal-binding</keyword>
<keyword evidence="13" id="KW-1185">Reference proteome</keyword>
<dbReference type="GeneID" id="92182750"/>
<reference evidence="12 13" key="1">
    <citation type="journal article" date="2024" name="bioRxiv">
        <title>Comparative genomics of Cryptococcus and Kwoniella reveals pathogenesis evolution and contrasting karyotype dynamics via intercentromeric recombination or chromosome fusion.</title>
        <authorList>
            <person name="Coelho M.A."/>
            <person name="David-Palma M."/>
            <person name="Shea T."/>
            <person name="Bowers K."/>
            <person name="McGinley-Smith S."/>
            <person name="Mohammad A.W."/>
            <person name="Gnirke A."/>
            <person name="Yurkov A.M."/>
            <person name="Nowrousian M."/>
            <person name="Sun S."/>
            <person name="Cuomo C.A."/>
            <person name="Heitman J."/>
        </authorList>
    </citation>
    <scope>NUCLEOTIDE SEQUENCE [LARGE SCALE GENOMIC DNA]</scope>
    <source>
        <strain evidence="12 13">CBS 13917</strain>
    </source>
</reference>
<dbReference type="Gene3D" id="1.10.630.10">
    <property type="entry name" value="Cytochrome P450"/>
    <property type="match status" value="1"/>
</dbReference>
<organism evidence="12 13">
    <name type="scientific">Kwoniella newhampshirensis</name>
    <dbReference type="NCBI Taxonomy" id="1651941"/>
    <lineage>
        <taxon>Eukaryota</taxon>
        <taxon>Fungi</taxon>
        <taxon>Dikarya</taxon>
        <taxon>Basidiomycota</taxon>
        <taxon>Agaricomycotina</taxon>
        <taxon>Tremellomycetes</taxon>
        <taxon>Tremellales</taxon>
        <taxon>Cryptococcaceae</taxon>
        <taxon>Kwoniella</taxon>
    </lineage>
</organism>
<evidence type="ECO:0000256" key="1">
    <source>
        <dbReference type="ARBA" id="ARBA00001971"/>
    </source>
</evidence>
<dbReference type="Proteomes" id="UP001388673">
    <property type="component" value="Unassembled WGS sequence"/>
</dbReference>
<name>A0AAW0YTW2_9TREE</name>
<dbReference type="PRINTS" id="PR00463">
    <property type="entry name" value="EP450I"/>
</dbReference>
<dbReference type="PRINTS" id="PR00385">
    <property type="entry name" value="P450"/>
</dbReference>
<dbReference type="GO" id="GO:0016705">
    <property type="term" value="F:oxidoreductase activity, acting on paired donors, with incorporation or reduction of molecular oxygen"/>
    <property type="evidence" value="ECO:0007669"/>
    <property type="project" value="InterPro"/>
</dbReference>
<evidence type="ECO:0000256" key="11">
    <source>
        <dbReference type="SAM" id="MobiDB-lite"/>
    </source>
</evidence>
<dbReference type="InterPro" id="IPR050121">
    <property type="entry name" value="Cytochrome_P450_monoxygenase"/>
</dbReference>
<evidence type="ECO:0000256" key="2">
    <source>
        <dbReference type="ARBA" id="ARBA00005179"/>
    </source>
</evidence>
<evidence type="ECO:0000256" key="9">
    <source>
        <dbReference type="PIRSR" id="PIRSR602401-1"/>
    </source>
</evidence>
<evidence type="ECO:0000256" key="8">
    <source>
        <dbReference type="ARBA" id="ARBA00023033"/>
    </source>
</evidence>
<comment type="pathway">
    <text evidence="2">Secondary metabolite biosynthesis.</text>
</comment>
<proteinExistence type="inferred from homology"/>
<evidence type="ECO:0000256" key="4">
    <source>
        <dbReference type="ARBA" id="ARBA00022617"/>
    </source>
</evidence>
<feature type="binding site" description="axial binding residue" evidence="9">
    <location>
        <position position="382"/>
    </location>
    <ligand>
        <name>heme</name>
        <dbReference type="ChEBI" id="CHEBI:30413"/>
    </ligand>
    <ligandPart>
        <name>Fe</name>
        <dbReference type="ChEBI" id="CHEBI:18248"/>
    </ligandPart>
</feature>
<dbReference type="GO" id="GO:0005506">
    <property type="term" value="F:iron ion binding"/>
    <property type="evidence" value="ECO:0007669"/>
    <property type="project" value="InterPro"/>
</dbReference>
<dbReference type="PANTHER" id="PTHR24305">
    <property type="entry name" value="CYTOCHROME P450"/>
    <property type="match status" value="1"/>
</dbReference>
<evidence type="ECO:0000313" key="12">
    <source>
        <dbReference type="EMBL" id="KAK8847633.1"/>
    </source>
</evidence>
<evidence type="ECO:0000256" key="3">
    <source>
        <dbReference type="ARBA" id="ARBA00010617"/>
    </source>
</evidence>
<feature type="region of interest" description="Disordered" evidence="11">
    <location>
        <begin position="320"/>
        <end position="341"/>
    </location>
</feature>
<dbReference type="InterPro" id="IPR002401">
    <property type="entry name" value="Cyt_P450_E_grp-I"/>
</dbReference>
<keyword evidence="6 10" id="KW-0560">Oxidoreductase</keyword>
<comment type="caution">
    <text evidence="12">The sequence shown here is derived from an EMBL/GenBank/DDBJ whole genome shotgun (WGS) entry which is preliminary data.</text>
</comment>
<dbReference type="InterPro" id="IPR001128">
    <property type="entry name" value="Cyt_P450"/>
</dbReference>
<evidence type="ECO:0000256" key="7">
    <source>
        <dbReference type="ARBA" id="ARBA00023004"/>
    </source>
</evidence>
<dbReference type="KEGG" id="kne:92182750"/>
<accession>A0AAW0YTW2</accession>
<evidence type="ECO:0000256" key="10">
    <source>
        <dbReference type="RuleBase" id="RU000461"/>
    </source>
</evidence>
<gene>
    <name evidence="12" type="ORF">IAR55_005492</name>
</gene>
<dbReference type="Pfam" id="PF00067">
    <property type="entry name" value="p450"/>
    <property type="match status" value="2"/>
</dbReference>
<evidence type="ECO:0000256" key="6">
    <source>
        <dbReference type="ARBA" id="ARBA00023002"/>
    </source>
</evidence>
<sequence>MTSKYLSLTMPRAYDSVSDLIELWRAKRDLCRGKTWSAASDLEGATMDAICGMAFGHPWGVIRQYTGVVKTMSLRHLPLDSSGAVEFKLLAPDLAESTWRIFTSIPLRGPFPRLSHFITRLSSSYRRQALLVDRFLDSKLVEAREKARVLGAETAIELADNTLDMMVARELKGDDWMTDTEMKQELFQYLLAGTETSSTTLSWWCKFMTNHPEVQRKLRDHLIHRLPWIKDRRPGFVELNATNVPYLEAVVHETLRLSRTAGGVARETKEDILVLGRTIPKGSTIVLPTSVGCQDLSDVAPDTQYLDKATDDYDATWIDEKARPGGLDDTGRSEGDGSSRKVGYWKSGTGLLFDPERWMDKDGNFDLHAGPSMPFSLGQRGCFGKNLAMLELRVFIAQLNIAFFFAPISDEQNGFQRVETVTSHPRYSYISPIPWRADEAREGP</sequence>
<dbReference type="GO" id="GO:0004497">
    <property type="term" value="F:monooxygenase activity"/>
    <property type="evidence" value="ECO:0007669"/>
    <property type="project" value="UniProtKB-KW"/>
</dbReference>
<evidence type="ECO:0008006" key="14">
    <source>
        <dbReference type="Google" id="ProtNLM"/>
    </source>
</evidence>
<dbReference type="GO" id="GO:0020037">
    <property type="term" value="F:heme binding"/>
    <property type="evidence" value="ECO:0007669"/>
    <property type="project" value="InterPro"/>
</dbReference>
<dbReference type="PANTHER" id="PTHR24305:SF166">
    <property type="entry name" value="CYTOCHROME P450 12A4, MITOCHONDRIAL-RELATED"/>
    <property type="match status" value="1"/>
</dbReference>
<protein>
    <recommendedName>
        <fullName evidence="14">Cytochrome P450 monooxygenase</fullName>
    </recommendedName>
</protein>
<feature type="compositionally biased region" description="Basic and acidic residues" evidence="11">
    <location>
        <begin position="329"/>
        <end position="339"/>
    </location>
</feature>